<dbReference type="Proteomes" id="UP000308652">
    <property type="component" value="Unassembled WGS sequence"/>
</dbReference>
<dbReference type="Gene3D" id="3.80.10.10">
    <property type="entry name" value="Ribonuclease Inhibitor"/>
    <property type="match status" value="1"/>
</dbReference>
<name>A0A5C3M8X2_9AGAR</name>
<reference evidence="1 2" key="1">
    <citation type="journal article" date="2019" name="Nat. Ecol. Evol.">
        <title>Megaphylogeny resolves global patterns of mushroom evolution.</title>
        <authorList>
            <person name="Varga T."/>
            <person name="Krizsan K."/>
            <person name="Foldi C."/>
            <person name="Dima B."/>
            <person name="Sanchez-Garcia M."/>
            <person name="Sanchez-Ramirez S."/>
            <person name="Szollosi G.J."/>
            <person name="Szarkandi J.G."/>
            <person name="Papp V."/>
            <person name="Albert L."/>
            <person name="Andreopoulos W."/>
            <person name="Angelini C."/>
            <person name="Antonin V."/>
            <person name="Barry K.W."/>
            <person name="Bougher N.L."/>
            <person name="Buchanan P."/>
            <person name="Buyck B."/>
            <person name="Bense V."/>
            <person name="Catcheside P."/>
            <person name="Chovatia M."/>
            <person name="Cooper J."/>
            <person name="Damon W."/>
            <person name="Desjardin D."/>
            <person name="Finy P."/>
            <person name="Geml J."/>
            <person name="Haridas S."/>
            <person name="Hughes K."/>
            <person name="Justo A."/>
            <person name="Karasinski D."/>
            <person name="Kautmanova I."/>
            <person name="Kiss B."/>
            <person name="Kocsube S."/>
            <person name="Kotiranta H."/>
            <person name="LaButti K.M."/>
            <person name="Lechner B.E."/>
            <person name="Liimatainen K."/>
            <person name="Lipzen A."/>
            <person name="Lukacs Z."/>
            <person name="Mihaltcheva S."/>
            <person name="Morgado L.N."/>
            <person name="Niskanen T."/>
            <person name="Noordeloos M.E."/>
            <person name="Ohm R.A."/>
            <person name="Ortiz-Santana B."/>
            <person name="Ovrebo C."/>
            <person name="Racz N."/>
            <person name="Riley R."/>
            <person name="Savchenko A."/>
            <person name="Shiryaev A."/>
            <person name="Soop K."/>
            <person name="Spirin V."/>
            <person name="Szebenyi C."/>
            <person name="Tomsovsky M."/>
            <person name="Tulloss R.E."/>
            <person name="Uehling J."/>
            <person name="Grigoriev I.V."/>
            <person name="Vagvolgyi C."/>
            <person name="Papp T."/>
            <person name="Martin F.M."/>
            <person name="Miettinen O."/>
            <person name="Hibbett D.S."/>
            <person name="Nagy L.G."/>
        </authorList>
    </citation>
    <scope>NUCLEOTIDE SEQUENCE [LARGE SCALE GENOMIC DNA]</scope>
    <source>
        <strain evidence="1 2">CBS 166.37</strain>
    </source>
</reference>
<organism evidence="1 2">
    <name type="scientific">Crucibulum laeve</name>
    <dbReference type="NCBI Taxonomy" id="68775"/>
    <lineage>
        <taxon>Eukaryota</taxon>
        <taxon>Fungi</taxon>
        <taxon>Dikarya</taxon>
        <taxon>Basidiomycota</taxon>
        <taxon>Agaricomycotina</taxon>
        <taxon>Agaricomycetes</taxon>
        <taxon>Agaricomycetidae</taxon>
        <taxon>Agaricales</taxon>
        <taxon>Agaricineae</taxon>
        <taxon>Nidulariaceae</taxon>
        <taxon>Crucibulum</taxon>
    </lineage>
</organism>
<evidence type="ECO:0000313" key="1">
    <source>
        <dbReference type="EMBL" id="TFK37591.1"/>
    </source>
</evidence>
<accession>A0A5C3M8X2</accession>
<protein>
    <submittedName>
        <fullName evidence="1">Uncharacterized protein</fullName>
    </submittedName>
</protein>
<dbReference type="AlphaFoldDB" id="A0A5C3M8X2"/>
<proteinExistence type="predicted"/>
<dbReference type="EMBL" id="ML213607">
    <property type="protein sequence ID" value="TFK37591.1"/>
    <property type="molecule type" value="Genomic_DNA"/>
</dbReference>
<sequence>MESPFTRHIRTNFIPSDAEMKEIQGLLPKPMERLLYLETEITRLEDILGKLYSERDSLSETVEGHKALLSHARRLPDDILREIFVWCLPANHNPVISNLEAPLLLTEICRNWREISLSTPRMWSRIHIPTPSVAPHNFWQSLAEPSSSSSLLVYKVKMWLGRSGICSLSISISASMFRTILLDSLMPLLQTLISFSSRWRDVAFYLPPAAWPLLTQLTAEDVPRIENIAFDNFFGPCTGFIPLIESSWTTAGILKSSNLRTLVLSRIEADIARLPVDWSQLTNICLRSSTSWDQPQLSTDDIIYILMKCPNLLRCSLEINGLDINPSLAENLALQKVSLPLLERLSVVEGVHAAATRLFESISTPSLSHVSFKMYTRIDEEGEEISSLPTLLKNTTRLESLILDTSLLTQEDVIAVLPLIPTATRLSFVEHDSFQIPEVTFWPPPVIPNFHSGQPRRAVSDTVLGLLTPSSKNGGECFCPLLEIFECNQCDFSEAGLLKMIRARMDSSYTNIARLKRTTVAFSQHQVIDIMPDLEPFVVAGLDVKILYPDHPASSCVEEEFIPWDGLRSMDSSWPSS</sequence>
<dbReference type="SUPFAM" id="SSF52047">
    <property type="entry name" value="RNI-like"/>
    <property type="match status" value="1"/>
</dbReference>
<evidence type="ECO:0000313" key="2">
    <source>
        <dbReference type="Proteomes" id="UP000308652"/>
    </source>
</evidence>
<dbReference type="InterPro" id="IPR032675">
    <property type="entry name" value="LRR_dom_sf"/>
</dbReference>
<dbReference type="STRING" id="68775.A0A5C3M8X2"/>
<keyword evidence="2" id="KW-1185">Reference proteome</keyword>
<dbReference type="OrthoDB" id="3365698at2759"/>
<gene>
    <name evidence="1" type="ORF">BDQ12DRAFT_684939</name>
</gene>